<dbReference type="PANTHER" id="PTHR43798">
    <property type="entry name" value="MONOACYLGLYCEROL LIPASE"/>
    <property type="match status" value="1"/>
</dbReference>
<sequence>MLAQKYFPGFSNKLIDVGENVKINTLIGGCGKEAILFLHGHPENYLTWRFVAPKLTTQYTVVLIDLRGYGFSTKPRGLADHSNYSKRTMANDAILVMAKLGFNKFHLVGHDRGARVCHRLILDHPEKVTSCTLMDILPTYDMYHDTNQEFATKYWHWFFYIQNNGLPEKLLAGNADFFIRFNLQLKIGPKARNNFSEDVLQEYINCFSNPMTVHGISEDYRASATIDLKYDLVDKDTIIQTPLLVLWGKDGVVGKIWDVLANWQKHAKNVTGFGVPECGHFVPEEQPEIVLKALKDFLQAHSFSA</sequence>
<organism evidence="2 3">
    <name type="scientific">Pectinatus cerevisiiphilus</name>
    <dbReference type="NCBI Taxonomy" id="86956"/>
    <lineage>
        <taxon>Bacteria</taxon>
        <taxon>Bacillati</taxon>
        <taxon>Bacillota</taxon>
        <taxon>Negativicutes</taxon>
        <taxon>Selenomonadales</taxon>
        <taxon>Selenomonadaceae</taxon>
        <taxon>Pectinatus</taxon>
    </lineage>
</organism>
<dbReference type="EMBL" id="SMAA01000001">
    <property type="protein sequence ID" value="TCS81977.1"/>
    <property type="molecule type" value="Genomic_DNA"/>
</dbReference>
<name>A0A4R3KFB4_9FIRM</name>
<reference evidence="2 3" key="1">
    <citation type="submission" date="2019-03" db="EMBL/GenBank/DDBJ databases">
        <title>Genomic Encyclopedia of Type Strains, Phase IV (KMG-IV): sequencing the most valuable type-strain genomes for metagenomic binning, comparative biology and taxonomic classification.</title>
        <authorList>
            <person name="Goeker M."/>
        </authorList>
    </citation>
    <scope>NUCLEOTIDE SEQUENCE [LARGE SCALE GENOMIC DNA]</scope>
    <source>
        <strain evidence="2 3">DSM 20467</strain>
    </source>
</reference>
<dbReference type="PRINTS" id="PR00412">
    <property type="entry name" value="EPOXHYDRLASE"/>
</dbReference>
<dbReference type="GO" id="GO:0016020">
    <property type="term" value="C:membrane"/>
    <property type="evidence" value="ECO:0007669"/>
    <property type="project" value="TreeGrafter"/>
</dbReference>
<dbReference type="Proteomes" id="UP000295188">
    <property type="component" value="Unassembled WGS sequence"/>
</dbReference>
<protein>
    <submittedName>
        <fullName evidence="2">Haloacetate dehalogenase</fullName>
    </submittedName>
</protein>
<gene>
    <name evidence="2" type="ORF">EDC37_101148</name>
</gene>
<comment type="caution">
    <text evidence="2">The sequence shown here is derived from an EMBL/GenBank/DDBJ whole genome shotgun (WGS) entry which is preliminary data.</text>
</comment>
<dbReference type="Gene3D" id="3.40.50.1820">
    <property type="entry name" value="alpha/beta hydrolase"/>
    <property type="match status" value="1"/>
</dbReference>
<dbReference type="InterPro" id="IPR000073">
    <property type="entry name" value="AB_hydrolase_1"/>
</dbReference>
<dbReference type="AlphaFoldDB" id="A0A4R3KFB4"/>
<dbReference type="Pfam" id="PF00561">
    <property type="entry name" value="Abhydrolase_1"/>
    <property type="match status" value="1"/>
</dbReference>
<dbReference type="PANTHER" id="PTHR43798:SF33">
    <property type="entry name" value="HYDROLASE, PUTATIVE (AFU_ORTHOLOGUE AFUA_2G14860)-RELATED"/>
    <property type="match status" value="1"/>
</dbReference>
<dbReference type="GO" id="GO:0003824">
    <property type="term" value="F:catalytic activity"/>
    <property type="evidence" value="ECO:0007669"/>
    <property type="project" value="InterPro"/>
</dbReference>
<evidence type="ECO:0000259" key="1">
    <source>
        <dbReference type="Pfam" id="PF00561"/>
    </source>
</evidence>
<keyword evidence="3" id="KW-1185">Reference proteome</keyword>
<evidence type="ECO:0000313" key="3">
    <source>
        <dbReference type="Proteomes" id="UP000295188"/>
    </source>
</evidence>
<feature type="domain" description="AB hydrolase-1" evidence="1">
    <location>
        <begin position="34"/>
        <end position="286"/>
    </location>
</feature>
<dbReference type="InterPro" id="IPR029058">
    <property type="entry name" value="AB_hydrolase_fold"/>
</dbReference>
<accession>A0A4R3KFB4</accession>
<dbReference type="InterPro" id="IPR000639">
    <property type="entry name" value="Epox_hydrolase-like"/>
</dbReference>
<dbReference type="RefSeq" id="WP_132546947.1">
    <property type="nucleotide sequence ID" value="NZ_SMAA01000001.1"/>
</dbReference>
<evidence type="ECO:0000313" key="2">
    <source>
        <dbReference type="EMBL" id="TCS81977.1"/>
    </source>
</evidence>
<dbReference type="SUPFAM" id="SSF53474">
    <property type="entry name" value="alpha/beta-Hydrolases"/>
    <property type="match status" value="1"/>
</dbReference>
<dbReference type="OrthoDB" id="9773293at2"/>
<dbReference type="InterPro" id="IPR050266">
    <property type="entry name" value="AB_hydrolase_sf"/>
</dbReference>
<proteinExistence type="predicted"/>